<dbReference type="GO" id="GO:0008237">
    <property type="term" value="F:metallopeptidase activity"/>
    <property type="evidence" value="ECO:0007669"/>
    <property type="project" value="UniProtKB-KW"/>
</dbReference>
<dbReference type="EMBL" id="JAQQBS010001424">
    <property type="protein sequence ID" value="KAK0159252.1"/>
    <property type="molecule type" value="Genomic_DNA"/>
</dbReference>
<evidence type="ECO:0000313" key="9">
    <source>
        <dbReference type="EMBL" id="KAK0159252.1"/>
    </source>
</evidence>
<evidence type="ECO:0000256" key="6">
    <source>
        <dbReference type="ARBA" id="ARBA00061577"/>
    </source>
</evidence>
<comment type="caution">
    <text evidence="9">The sequence shown here is derived from an EMBL/GenBank/DDBJ whole genome shotgun (WGS) entry which is preliminary data.</text>
</comment>
<dbReference type="InterPro" id="IPR000555">
    <property type="entry name" value="JAMM/MPN+_dom"/>
</dbReference>
<dbReference type="GO" id="GO:0006508">
    <property type="term" value="P:proteolysis"/>
    <property type="evidence" value="ECO:0007669"/>
    <property type="project" value="UniProtKB-KW"/>
</dbReference>
<gene>
    <name evidence="9" type="ORF">PV328_010150</name>
</gene>
<keyword evidence="3" id="KW-0378">Hydrolase</keyword>
<evidence type="ECO:0000259" key="8">
    <source>
        <dbReference type="PROSITE" id="PS50249"/>
    </source>
</evidence>
<evidence type="ECO:0000256" key="5">
    <source>
        <dbReference type="ARBA" id="ARBA00023049"/>
    </source>
</evidence>
<name>A0AA39C7N7_9HYME</name>
<dbReference type="GO" id="GO:0046872">
    <property type="term" value="F:metal ion binding"/>
    <property type="evidence" value="ECO:0007669"/>
    <property type="project" value="UniProtKB-KW"/>
</dbReference>
<dbReference type="Gene3D" id="3.40.140.10">
    <property type="entry name" value="Cytidine Deaminase, domain 2"/>
    <property type="match status" value="1"/>
</dbReference>
<feature type="domain" description="MPN" evidence="8">
    <location>
        <begin position="70"/>
        <end position="206"/>
    </location>
</feature>
<dbReference type="AlphaFoldDB" id="A0AA39C7N7"/>
<feature type="compositionally biased region" description="Polar residues" evidence="7">
    <location>
        <begin position="355"/>
        <end position="366"/>
    </location>
</feature>
<dbReference type="InterPro" id="IPR037518">
    <property type="entry name" value="MPN"/>
</dbReference>
<feature type="compositionally biased region" description="Basic and acidic residues" evidence="7">
    <location>
        <begin position="600"/>
        <end position="612"/>
    </location>
</feature>
<keyword evidence="10" id="KW-1185">Reference proteome</keyword>
<feature type="region of interest" description="Disordered" evidence="7">
    <location>
        <begin position="355"/>
        <end position="375"/>
    </location>
</feature>
<reference evidence="9" key="2">
    <citation type="submission" date="2023-03" db="EMBL/GenBank/DDBJ databases">
        <authorList>
            <person name="Inwood S.N."/>
            <person name="Skelly J.G."/>
            <person name="Guhlin J."/>
            <person name="Harrop T.W.R."/>
            <person name="Goldson S.G."/>
            <person name="Dearden P.K."/>
        </authorList>
    </citation>
    <scope>NUCLEOTIDE SEQUENCE</scope>
    <source>
        <strain evidence="9">Irish</strain>
        <tissue evidence="9">Whole body</tissue>
    </source>
</reference>
<feature type="region of interest" description="Disordered" evidence="7">
    <location>
        <begin position="590"/>
        <end position="612"/>
    </location>
</feature>
<evidence type="ECO:0000313" key="10">
    <source>
        <dbReference type="Proteomes" id="UP001168990"/>
    </source>
</evidence>
<keyword evidence="4" id="KW-0862">Zinc</keyword>
<dbReference type="Pfam" id="PF01398">
    <property type="entry name" value="JAB"/>
    <property type="match status" value="1"/>
</dbReference>
<dbReference type="PROSITE" id="PS50249">
    <property type="entry name" value="MPN"/>
    <property type="match status" value="1"/>
</dbReference>
<comment type="similarity">
    <text evidence="6">Belongs to the peptidase M67 family.</text>
</comment>
<accession>A0AA39C7N7</accession>
<evidence type="ECO:0000256" key="2">
    <source>
        <dbReference type="ARBA" id="ARBA00022723"/>
    </source>
</evidence>
<evidence type="ECO:0000256" key="4">
    <source>
        <dbReference type="ARBA" id="ARBA00022833"/>
    </source>
</evidence>
<dbReference type="InterPro" id="IPR050242">
    <property type="entry name" value="JAMM_MPN+_peptidase_M67A"/>
</dbReference>
<dbReference type="FunFam" id="3.40.140.10:FF:000053">
    <property type="entry name" value="MPN domain-containing protein CG4751"/>
    <property type="match status" value="1"/>
</dbReference>
<dbReference type="Proteomes" id="UP001168990">
    <property type="component" value="Unassembled WGS sequence"/>
</dbReference>
<dbReference type="CDD" id="cd08067">
    <property type="entry name" value="MPN_2A_DUB"/>
    <property type="match status" value="1"/>
</dbReference>
<sequence>MFTNIKVDTVDVASETNDERIEKQHTNQVAIVRVPVKHTNLGIRSHAMDMSTMVELTSFSTLGKIQPFLVTISTTAALIVDLHCHLTDKEVCGYLGGHWDINAHNLAITSAFPCRYAGKDKTAAGMVEAEIARAMEWQRVTLVGWYHSHPRSHASPSLRDVDYQLDYQIKMKGPSDNGYTPCVGLICSPYNADGNCYESNFNVFWSMPPPENRPHEYPRPMLLSYTISQELFLPQDALDEIKKCIEYYRSEGGIDFKTNFNSTTTYMERLRNSLASKLPGRSRGNDTGYWEVIREMILPGSKDDKTSSDAFISVQFPPMGLAESLSQNPAGLSSNNIFLTPVNFKPDTNIVSNVTKSFGSQPSTSSRDCKKDNQDDMLKDGRLFGKIDRSEGLPTFRSGELTVSVKNVKMDYEPTPIDFAKLPNPLSIEAFTKMRSSLSSEFPLADLSQHIPQLPDLSKLANFSPADLAKLSGFSLGDLTKGSPNAYANLFAPLNKNCGISMATKDLLNDRNNDFTHCTGDSIQPPTSKHPSDSHKISDLIDRKKMSTEIILNDISKLNRPTDFSTAEELSISSVRPDFGAMLDMKTLHGKNPQPLNFNDHAESLNLSKDRQ</sequence>
<evidence type="ECO:0000256" key="3">
    <source>
        <dbReference type="ARBA" id="ARBA00022801"/>
    </source>
</evidence>
<evidence type="ECO:0000256" key="7">
    <source>
        <dbReference type="SAM" id="MobiDB-lite"/>
    </source>
</evidence>
<dbReference type="SUPFAM" id="SSF102712">
    <property type="entry name" value="JAB1/MPN domain"/>
    <property type="match status" value="1"/>
</dbReference>
<protein>
    <recommendedName>
        <fullName evidence="8">MPN domain-containing protein</fullName>
    </recommendedName>
</protein>
<reference evidence="9" key="1">
    <citation type="journal article" date="2023" name="bioRxiv">
        <title>Scaffold-level genome assemblies of two parasitoid biocontrol wasps reveal the parthenogenesis mechanism and an associated novel virus.</title>
        <authorList>
            <person name="Inwood S."/>
            <person name="Skelly J."/>
            <person name="Guhlin J."/>
            <person name="Harrop T."/>
            <person name="Goldson S."/>
            <person name="Dearden P."/>
        </authorList>
    </citation>
    <scope>NUCLEOTIDE SEQUENCE</scope>
    <source>
        <strain evidence="9">Irish</strain>
        <tissue evidence="9">Whole body</tissue>
    </source>
</reference>
<dbReference type="PANTHER" id="PTHR10410">
    <property type="entry name" value="EUKARYOTIC TRANSLATION INITIATION FACTOR 3 -RELATED"/>
    <property type="match status" value="1"/>
</dbReference>
<evidence type="ECO:0000256" key="1">
    <source>
        <dbReference type="ARBA" id="ARBA00022670"/>
    </source>
</evidence>
<keyword evidence="2" id="KW-0479">Metal-binding</keyword>
<keyword evidence="1" id="KW-0645">Protease</keyword>
<proteinExistence type="inferred from homology"/>
<organism evidence="9 10">
    <name type="scientific">Microctonus aethiopoides</name>
    <dbReference type="NCBI Taxonomy" id="144406"/>
    <lineage>
        <taxon>Eukaryota</taxon>
        <taxon>Metazoa</taxon>
        <taxon>Ecdysozoa</taxon>
        <taxon>Arthropoda</taxon>
        <taxon>Hexapoda</taxon>
        <taxon>Insecta</taxon>
        <taxon>Pterygota</taxon>
        <taxon>Neoptera</taxon>
        <taxon>Endopterygota</taxon>
        <taxon>Hymenoptera</taxon>
        <taxon>Apocrita</taxon>
        <taxon>Ichneumonoidea</taxon>
        <taxon>Braconidae</taxon>
        <taxon>Euphorinae</taxon>
        <taxon>Microctonus</taxon>
    </lineage>
</organism>
<keyword evidence="5" id="KW-0482">Metalloprotease</keyword>